<dbReference type="Pfam" id="PF11838">
    <property type="entry name" value="ERAP1_C"/>
    <property type="match status" value="1"/>
</dbReference>
<dbReference type="InterPro" id="IPR050344">
    <property type="entry name" value="Peptidase_M1_aminopeptidases"/>
</dbReference>
<dbReference type="GO" id="GO:0070006">
    <property type="term" value="F:metalloaminopeptidase activity"/>
    <property type="evidence" value="ECO:0007669"/>
    <property type="project" value="TreeGrafter"/>
</dbReference>
<evidence type="ECO:0000259" key="2">
    <source>
        <dbReference type="Pfam" id="PF11838"/>
    </source>
</evidence>
<dbReference type="Proteomes" id="UP000518266">
    <property type="component" value="Unassembled WGS sequence"/>
</dbReference>
<name>A0A7J5X663_DISMA</name>
<reference evidence="3 4" key="1">
    <citation type="submission" date="2020-03" db="EMBL/GenBank/DDBJ databases">
        <title>Dissostichus mawsoni Genome sequencing and assembly.</title>
        <authorList>
            <person name="Park H."/>
        </authorList>
    </citation>
    <scope>NUCLEOTIDE SEQUENCE [LARGE SCALE GENOMIC DNA]</scope>
    <source>
        <strain evidence="3">DM0001</strain>
        <tissue evidence="3">Muscle</tissue>
    </source>
</reference>
<dbReference type="AlphaFoldDB" id="A0A7J5X663"/>
<evidence type="ECO:0000256" key="1">
    <source>
        <dbReference type="ARBA" id="ARBA00010136"/>
    </source>
</evidence>
<organism evidence="3 4">
    <name type="scientific">Dissostichus mawsoni</name>
    <name type="common">Antarctic cod</name>
    <dbReference type="NCBI Taxonomy" id="36200"/>
    <lineage>
        <taxon>Eukaryota</taxon>
        <taxon>Metazoa</taxon>
        <taxon>Chordata</taxon>
        <taxon>Craniata</taxon>
        <taxon>Vertebrata</taxon>
        <taxon>Euteleostomi</taxon>
        <taxon>Actinopterygii</taxon>
        <taxon>Neopterygii</taxon>
        <taxon>Teleostei</taxon>
        <taxon>Neoteleostei</taxon>
        <taxon>Acanthomorphata</taxon>
        <taxon>Eupercaria</taxon>
        <taxon>Perciformes</taxon>
        <taxon>Notothenioidei</taxon>
        <taxon>Nototheniidae</taxon>
        <taxon>Dissostichus</taxon>
    </lineage>
</organism>
<dbReference type="GO" id="GO:0006508">
    <property type="term" value="P:proteolysis"/>
    <property type="evidence" value="ECO:0007669"/>
    <property type="project" value="TreeGrafter"/>
</dbReference>
<dbReference type="PANTHER" id="PTHR11533:SF172">
    <property type="entry name" value="AMINOPEPTIDASE N"/>
    <property type="match status" value="1"/>
</dbReference>
<dbReference type="GO" id="GO:0005615">
    <property type="term" value="C:extracellular space"/>
    <property type="evidence" value="ECO:0007669"/>
    <property type="project" value="TreeGrafter"/>
</dbReference>
<dbReference type="GO" id="GO:0042277">
    <property type="term" value="F:peptide binding"/>
    <property type="evidence" value="ECO:0007669"/>
    <property type="project" value="TreeGrafter"/>
</dbReference>
<proteinExistence type="inferred from homology"/>
<dbReference type="GO" id="GO:0043171">
    <property type="term" value="P:peptide catabolic process"/>
    <property type="evidence" value="ECO:0007669"/>
    <property type="project" value="TreeGrafter"/>
</dbReference>
<dbReference type="GO" id="GO:0005886">
    <property type="term" value="C:plasma membrane"/>
    <property type="evidence" value="ECO:0007669"/>
    <property type="project" value="TreeGrafter"/>
</dbReference>
<dbReference type="PANTHER" id="PTHR11533">
    <property type="entry name" value="PROTEASE M1 ZINC METALLOPROTEASE"/>
    <property type="match status" value="1"/>
</dbReference>
<dbReference type="Gene3D" id="1.25.50.20">
    <property type="match status" value="1"/>
</dbReference>
<feature type="domain" description="ERAP1-like C-terminal" evidence="2">
    <location>
        <begin position="28"/>
        <end position="154"/>
    </location>
</feature>
<sequence length="236" mass="26105">MACSTGVDGCKELTSGWFTEWMNNPAVNKYNATIASEADKLMSALSCSKKPWLLNRYLEYCLDPKKIRKQDATSTIISIASNSVGQPLAWDFVRSRWDYIFNEYGGGSFSFGGLISGVTRRFSSEFEYKQFKADNAANFGSGTAALEQALERTKANMKWVALNKKPVLDWFEIKHKETSSEHDMNIPDKRAALGSCSWRESLLPAGCSSLSADPGTAADFGVLEQILMLSAPKPPR</sequence>
<dbReference type="GO" id="GO:0008270">
    <property type="term" value="F:zinc ion binding"/>
    <property type="evidence" value="ECO:0007669"/>
    <property type="project" value="TreeGrafter"/>
</dbReference>
<accession>A0A7J5X663</accession>
<comment type="similarity">
    <text evidence="1">Belongs to the peptidase M1 family.</text>
</comment>
<evidence type="ECO:0000313" key="3">
    <source>
        <dbReference type="EMBL" id="KAF3832159.1"/>
    </source>
</evidence>
<gene>
    <name evidence="3" type="ORF">F7725_025824</name>
</gene>
<dbReference type="OrthoDB" id="510539at2759"/>
<dbReference type="GO" id="GO:0005737">
    <property type="term" value="C:cytoplasm"/>
    <property type="evidence" value="ECO:0007669"/>
    <property type="project" value="TreeGrafter"/>
</dbReference>
<evidence type="ECO:0000313" key="4">
    <source>
        <dbReference type="Proteomes" id="UP000518266"/>
    </source>
</evidence>
<dbReference type="EMBL" id="JAAKFY010000027">
    <property type="protein sequence ID" value="KAF3832159.1"/>
    <property type="molecule type" value="Genomic_DNA"/>
</dbReference>
<comment type="caution">
    <text evidence="3">The sequence shown here is derived from an EMBL/GenBank/DDBJ whole genome shotgun (WGS) entry which is preliminary data.</text>
</comment>
<protein>
    <recommendedName>
        <fullName evidence="2">ERAP1-like C-terminal domain-containing protein</fullName>
    </recommendedName>
</protein>
<dbReference type="InterPro" id="IPR024571">
    <property type="entry name" value="ERAP1-like_C_dom"/>
</dbReference>
<keyword evidence="4" id="KW-1185">Reference proteome</keyword>